<comment type="caution">
    <text evidence="1">The sequence shown here is derived from an EMBL/GenBank/DDBJ whole genome shotgun (WGS) entry which is preliminary data.</text>
</comment>
<sequence length="45" mass="5308">FLPSYAATGGIGDIMRSNYSMPWNSWKQIDINTRDLWFGEFKVFF</sequence>
<organism evidence="1 2">
    <name type="scientific">Trifolium medium</name>
    <dbReference type="NCBI Taxonomy" id="97028"/>
    <lineage>
        <taxon>Eukaryota</taxon>
        <taxon>Viridiplantae</taxon>
        <taxon>Streptophyta</taxon>
        <taxon>Embryophyta</taxon>
        <taxon>Tracheophyta</taxon>
        <taxon>Spermatophyta</taxon>
        <taxon>Magnoliopsida</taxon>
        <taxon>eudicotyledons</taxon>
        <taxon>Gunneridae</taxon>
        <taxon>Pentapetalae</taxon>
        <taxon>rosids</taxon>
        <taxon>fabids</taxon>
        <taxon>Fabales</taxon>
        <taxon>Fabaceae</taxon>
        <taxon>Papilionoideae</taxon>
        <taxon>50 kb inversion clade</taxon>
        <taxon>NPAAA clade</taxon>
        <taxon>Hologalegina</taxon>
        <taxon>IRL clade</taxon>
        <taxon>Trifolieae</taxon>
        <taxon>Trifolium</taxon>
    </lineage>
</organism>
<name>A0A392QF75_9FABA</name>
<evidence type="ECO:0000313" key="1">
    <source>
        <dbReference type="EMBL" id="MCI22370.1"/>
    </source>
</evidence>
<proteinExistence type="predicted"/>
<feature type="non-terminal residue" evidence="1">
    <location>
        <position position="1"/>
    </location>
</feature>
<accession>A0A392QF75</accession>
<keyword evidence="2" id="KW-1185">Reference proteome</keyword>
<reference evidence="1 2" key="1">
    <citation type="journal article" date="2018" name="Front. Plant Sci.">
        <title>Red Clover (Trifolium pratense) and Zigzag Clover (T. medium) - A Picture of Genomic Similarities and Differences.</title>
        <authorList>
            <person name="Dluhosova J."/>
            <person name="Istvanek J."/>
            <person name="Nedelnik J."/>
            <person name="Repkova J."/>
        </authorList>
    </citation>
    <scope>NUCLEOTIDE SEQUENCE [LARGE SCALE GENOMIC DNA]</scope>
    <source>
        <strain evidence="2">cv. 10/8</strain>
        <tissue evidence="1">Leaf</tissue>
    </source>
</reference>
<dbReference type="AlphaFoldDB" id="A0A392QF75"/>
<protein>
    <submittedName>
        <fullName evidence="1">Uncharacterized protein</fullName>
    </submittedName>
</protein>
<evidence type="ECO:0000313" key="2">
    <source>
        <dbReference type="Proteomes" id="UP000265520"/>
    </source>
</evidence>
<dbReference type="EMBL" id="LXQA010130170">
    <property type="protein sequence ID" value="MCI22370.1"/>
    <property type="molecule type" value="Genomic_DNA"/>
</dbReference>
<dbReference type="Proteomes" id="UP000265520">
    <property type="component" value="Unassembled WGS sequence"/>
</dbReference>